<comment type="similarity">
    <text evidence="11">Belongs to the SEDS family. FtsW subfamily.</text>
</comment>
<evidence type="ECO:0000256" key="11">
    <source>
        <dbReference type="ARBA" id="ARBA00038053"/>
    </source>
</evidence>
<dbReference type="PANTHER" id="PTHR30474:SF2">
    <property type="entry name" value="PEPTIDOGLYCAN GLYCOSYLTRANSFERASE FTSW-RELATED"/>
    <property type="match status" value="1"/>
</dbReference>
<comment type="catalytic activity">
    <reaction evidence="15">
        <text>[GlcNAc-(1-&gt;4)-Mur2Ac(oyl-L-Ala-gamma-D-Glu-L-Lys-D-Ala-D-Ala)](n)-di-trans,octa-cis-undecaprenyl diphosphate + beta-D-GlcNAc-(1-&gt;4)-Mur2Ac(oyl-L-Ala-gamma-D-Glu-L-Lys-D-Ala-D-Ala)-di-trans,octa-cis-undecaprenyl diphosphate = [GlcNAc-(1-&gt;4)-Mur2Ac(oyl-L-Ala-gamma-D-Glu-L-Lys-D-Ala-D-Ala)](n+1)-di-trans,octa-cis-undecaprenyl diphosphate + di-trans,octa-cis-undecaprenyl diphosphate + H(+)</text>
        <dbReference type="Rhea" id="RHEA:23708"/>
        <dbReference type="Rhea" id="RHEA-COMP:9602"/>
        <dbReference type="Rhea" id="RHEA-COMP:9603"/>
        <dbReference type="ChEBI" id="CHEBI:15378"/>
        <dbReference type="ChEBI" id="CHEBI:58405"/>
        <dbReference type="ChEBI" id="CHEBI:60033"/>
        <dbReference type="ChEBI" id="CHEBI:78435"/>
        <dbReference type="EC" id="2.4.99.28"/>
    </reaction>
</comment>
<dbReference type="EMBL" id="DVOR01000205">
    <property type="protein sequence ID" value="HIV09692.1"/>
    <property type="molecule type" value="Genomic_DNA"/>
</dbReference>
<keyword evidence="4 16" id="KW-0812">Transmembrane</keyword>
<evidence type="ECO:0000256" key="12">
    <source>
        <dbReference type="ARBA" id="ARBA00041185"/>
    </source>
</evidence>
<accession>A0A9D1NN47</accession>
<keyword evidence="2" id="KW-0328">Glycosyltransferase</keyword>
<feature type="transmembrane region" description="Helical" evidence="16">
    <location>
        <begin position="125"/>
        <end position="146"/>
    </location>
</feature>
<proteinExistence type="inferred from homology"/>
<evidence type="ECO:0000256" key="13">
    <source>
        <dbReference type="ARBA" id="ARBA00041418"/>
    </source>
</evidence>
<dbReference type="Pfam" id="PF01098">
    <property type="entry name" value="FTSW_RODA_SPOVE"/>
    <property type="match status" value="1"/>
</dbReference>
<dbReference type="GO" id="GO:0009252">
    <property type="term" value="P:peptidoglycan biosynthetic process"/>
    <property type="evidence" value="ECO:0007669"/>
    <property type="project" value="UniProtKB-KW"/>
</dbReference>
<comment type="subcellular location">
    <subcellularLocation>
        <location evidence="1">Membrane</location>
        <topology evidence="1">Multi-pass membrane protein</topology>
    </subcellularLocation>
</comment>
<evidence type="ECO:0000256" key="15">
    <source>
        <dbReference type="ARBA" id="ARBA00049902"/>
    </source>
</evidence>
<evidence type="ECO:0000256" key="8">
    <source>
        <dbReference type="ARBA" id="ARBA00023136"/>
    </source>
</evidence>
<evidence type="ECO:0000256" key="14">
    <source>
        <dbReference type="ARBA" id="ARBA00044770"/>
    </source>
</evidence>
<dbReference type="GO" id="GO:0008955">
    <property type="term" value="F:peptidoglycan glycosyltransferase activity"/>
    <property type="evidence" value="ECO:0007669"/>
    <property type="project" value="UniProtKB-EC"/>
</dbReference>
<dbReference type="GO" id="GO:0032153">
    <property type="term" value="C:cell division site"/>
    <property type="evidence" value="ECO:0007669"/>
    <property type="project" value="TreeGrafter"/>
</dbReference>
<keyword evidence="8 16" id="KW-0472">Membrane</keyword>
<sequence length="168" mass="17485">RLQRLINDHEGENYQAKQSELAFQNGGLLGVGLGRGMQKEHYLPECHTDFIYAVIAEDLGLAATGSIWVAYVAMLLCGTVIALRAPDKQGMALAFGATTLLCGQAAANIAVVTHVFPTKGLALPFLSYGGSCLLASYCAVGVLLGVGRTAAEAQDAPLPPGGRPISLS</sequence>
<gene>
    <name evidence="17" type="ORF">IAC79_06235</name>
</gene>
<evidence type="ECO:0000256" key="6">
    <source>
        <dbReference type="ARBA" id="ARBA00022984"/>
    </source>
</evidence>
<evidence type="ECO:0000256" key="10">
    <source>
        <dbReference type="ARBA" id="ARBA00033270"/>
    </source>
</evidence>
<organism evidence="17 18">
    <name type="scientific">Candidatus Spyradenecus faecavium</name>
    <dbReference type="NCBI Taxonomy" id="2840947"/>
    <lineage>
        <taxon>Bacteria</taxon>
        <taxon>Pseudomonadati</taxon>
        <taxon>Lentisphaerota</taxon>
        <taxon>Lentisphaeria</taxon>
        <taxon>Lentisphaerales</taxon>
        <taxon>Lentisphaeraceae</taxon>
        <taxon>Lentisphaeraceae incertae sedis</taxon>
        <taxon>Candidatus Spyradenecus</taxon>
    </lineage>
</organism>
<evidence type="ECO:0000256" key="16">
    <source>
        <dbReference type="SAM" id="Phobius"/>
    </source>
</evidence>
<dbReference type="Proteomes" id="UP000886845">
    <property type="component" value="Unassembled WGS sequence"/>
</dbReference>
<name>A0A9D1NN47_9BACT</name>
<dbReference type="GO" id="GO:0008360">
    <property type="term" value="P:regulation of cell shape"/>
    <property type="evidence" value="ECO:0007669"/>
    <property type="project" value="UniProtKB-KW"/>
</dbReference>
<keyword evidence="7 16" id="KW-1133">Transmembrane helix</keyword>
<comment type="caution">
    <text evidence="17">The sequence shown here is derived from an EMBL/GenBank/DDBJ whole genome shotgun (WGS) entry which is preliminary data.</text>
</comment>
<feature type="non-terminal residue" evidence="17">
    <location>
        <position position="1"/>
    </location>
</feature>
<evidence type="ECO:0000256" key="3">
    <source>
        <dbReference type="ARBA" id="ARBA00022679"/>
    </source>
</evidence>
<evidence type="ECO:0000256" key="4">
    <source>
        <dbReference type="ARBA" id="ARBA00022692"/>
    </source>
</evidence>
<reference evidence="17" key="2">
    <citation type="journal article" date="2021" name="PeerJ">
        <title>Extensive microbial diversity within the chicken gut microbiome revealed by metagenomics and culture.</title>
        <authorList>
            <person name="Gilroy R."/>
            <person name="Ravi A."/>
            <person name="Getino M."/>
            <person name="Pursley I."/>
            <person name="Horton D.L."/>
            <person name="Alikhan N.F."/>
            <person name="Baker D."/>
            <person name="Gharbi K."/>
            <person name="Hall N."/>
            <person name="Watson M."/>
            <person name="Adriaenssens E.M."/>
            <person name="Foster-Nyarko E."/>
            <person name="Jarju S."/>
            <person name="Secka A."/>
            <person name="Antonio M."/>
            <person name="Oren A."/>
            <person name="Chaudhuri R.R."/>
            <person name="La Ragione R."/>
            <person name="Hildebrand F."/>
            <person name="Pallen M.J."/>
        </authorList>
    </citation>
    <scope>NUCLEOTIDE SEQUENCE</scope>
    <source>
        <strain evidence="17">35461</strain>
    </source>
</reference>
<protein>
    <recommendedName>
        <fullName evidence="12">Probable peptidoglycan glycosyltransferase FtsW</fullName>
        <ecNumber evidence="14">2.4.99.28</ecNumber>
    </recommendedName>
    <alternativeName>
        <fullName evidence="13">Cell division protein FtsW</fullName>
    </alternativeName>
    <alternativeName>
        <fullName evidence="10">Cell wall polymerase</fullName>
    </alternativeName>
    <alternativeName>
        <fullName evidence="9">Peptidoglycan polymerase</fullName>
    </alternativeName>
</protein>
<evidence type="ECO:0000256" key="7">
    <source>
        <dbReference type="ARBA" id="ARBA00022989"/>
    </source>
</evidence>
<keyword evidence="5" id="KW-0133">Cell shape</keyword>
<keyword evidence="3" id="KW-0808">Transferase</keyword>
<evidence type="ECO:0000313" key="17">
    <source>
        <dbReference type="EMBL" id="HIV09692.1"/>
    </source>
</evidence>
<evidence type="ECO:0000256" key="9">
    <source>
        <dbReference type="ARBA" id="ARBA00032370"/>
    </source>
</evidence>
<dbReference type="EC" id="2.4.99.28" evidence="14"/>
<dbReference type="AlphaFoldDB" id="A0A9D1NN47"/>
<evidence type="ECO:0000256" key="2">
    <source>
        <dbReference type="ARBA" id="ARBA00022676"/>
    </source>
</evidence>
<feature type="transmembrane region" description="Helical" evidence="16">
    <location>
        <begin position="92"/>
        <end position="113"/>
    </location>
</feature>
<evidence type="ECO:0000256" key="5">
    <source>
        <dbReference type="ARBA" id="ARBA00022960"/>
    </source>
</evidence>
<dbReference type="InterPro" id="IPR001182">
    <property type="entry name" value="FtsW/RodA"/>
</dbReference>
<keyword evidence="6" id="KW-0573">Peptidoglycan synthesis</keyword>
<dbReference type="PANTHER" id="PTHR30474">
    <property type="entry name" value="CELL CYCLE PROTEIN"/>
    <property type="match status" value="1"/>
</dbReference>
<evidence type="ECO:0000313" key="18">
    <source>
        <dbReference type="Proteomes" id="UP000886845"/>
    </source>
</evidence>
<dbReference type="GO" id="GO:0015648">
    <property type="term" value="F:lipid-linked peptidoglycan transporter activity"/>
    <property type="evidence" value="ECO:0007669"/>
    <property type="project" value="TreeGrafter"/>
</dbReference>
<dbReference type="GO" id="GO:0005886">
    <property type="term" value="C:plasma membrane"/>
    <property type="evidence" value="ECO:0007669"/>
    <property type="project" value="TreeGrafter"/>
</dbReference>
<reference evidence="17" key="1">
    <citation type="submission" date="2020-10" db="EMBL/GenBank/DDBJ databases">
        <authorList>
            <person name="Gilroy R."/>
        </authorList>
    </citation>
    <scope>NUCLEOTIDE SEQUENCE</scope>
    <source>
        <strain evidence="17">35461</strain>
    </source>
</reference>
<feature type="transmembrane region" description="Helical" evidence="16">
    <location>
        <begin position="67"/>
        <end position="85"/>
    </location>
</feature>
<evidence type="ECO:0000256" key="1">
    <source>
        <dbReference type="ARBA" id="ARBA00004141"/>
    </source>
</evidence>
<dbReference type="GO" id="GO:0051301">
    <property type="term" value="P:cell division"/>
    <property type="evidence" value="ECO:0007669"/>
    <property type="project" value="InterPro"/>
</dbReference>